<evidence type="ECO:0000313" key="3">
    <source>
        <dbReference type="Proteomes" id="UP000018040"/>
    </source>
</evidence>
<accession>V6U0X9</accession>
<reference evidence="3" key="1">
    <citation type="submission" date="2012-02" db="EMBL/GenBank/DDBJ databases">
        <title>Genome sequencing of Giardia lamblia Genotypes A2 and B isolates (DH and GS) and comparative analysis with the genomes of Genotypes A1 and E (WB and Pig).</title>
        <authorList>
            <person name="Adam R."/>
            <person name="Dahlstrom E."/>
            <person name="Martens C."/>
            <person name="Bruno D."/>
            <person name="Barbian K."/>
            <person name="Porcella S.F."/>
            <person name="Nash T."/>
        </authorList>
    </citation>
    <scope>NUCLEOTIDE SEQUENCE</scope>
    <source>
        <strain evidence="3">GS</strain>
    </source>
</reference>
<dbReference type="AlphaFoldDB" id="V6U0X9"/>
<sequence length="100" mass="10557">VSVPPPVEGVQRGAGDQDTQPSPRPEPEAGHLAIDKCKTIDGASLAPPDGPLLQREAQEVQGRDPPPSPAAPRSSTRTLKSSRSEPPSPSHTWPRRPTST</sequence>
<evidence type="ECO:0000256" key="1">
    <source>
        <dbReference type="SAM" id="MobiDB-lite"/>
    </source>
</evidence>
<feature type="compositionally biased region" description="Basic and acidic residues" evidence="1">
    <location>
        <begin position="25"/>
        <end position="39"/>
    </location>
</feature>
<dbReference type="Proteomes" id="UP000018040">
    <property type="component" value="Unassembled WGS sequence"/>
</dbReference>
<dbReference type="EMBL" id="AHHH01000021">
    <property type="protein sequence ID" value="ESU44514.1"/>
    <property type="molecule type" value="Genomic_DNA"/>
</dbReference>
<evidence type="ECO:0000313" key="2">
    <source>
        <dbReference type="EMBL" id="ESU44514.1"/>
    </source>
</evidence>
<protein>
    <submittedName>
        <fullName evidence="2">Uncharacterized protein</fullName>
    </submittedName>
</protein>
<feature type="region of interest" description="Disordered" evidence="1">
    <location>
        <begin position="1"/>
        <end position="100"/>
    </location>
</feature>
<name>V6U0X9_GIAIN</name>
<feature type="non-terminal residue" evidence="2">
    <location>
        <position position="1"/>
    </location>
</feature>
<proteinExistence type="predicted"/>
<feature type="compositionally biased region" description="Low complexity" evidence="1">
    <location>
        <begin position="71"/>
        <end position="81"/>
    </location>
</feature>
<organism evidence="2 3">
    <name type="scientific">Giardia intestinalis</name>
    <name type="common">Giardia lamblia</name>
    <dbReference type="NCBI Taxonomy" id="5741"/>
    <lineage>
        <taxon>Eukaryota</taxon>
        <taxon>Metamonada</taxon>
        <taxon>Diplomonadida</taxon>
        <taxon>Hexamitidae</taxon>
        <taxon>Giardiinae</taxon>
        <taxon>Giardia</taxon>
    </lineage>
</organism>
<comment type="caution">
    <text evidence="2">The sequence shown here is derived from an EMBL/GenBank/DDBJ whole genome shotgun (WGS) entry which is preliminary data.</text>
</comment>
<reference evidence="2 3" key="2">
    <citation type="journal article" date="2013" name="Genome Biol. Evol.">
        <title>Genome sequencing of Giardia lamblia genotypes A2 and B isolates (DH and GS) and comparative analysis with the genomes of genotypes A1 and E (WB and Pig).</title>
        <authorList>
            <person name="Adam R.D."/>
            <person name="Dahlstrom E.W."/>
            <person name="Martens C.A."/>
            <person name="Bruno D.P."/>
            <person name="Barbian K.D."/>
            <person name="Ricklefs S.M."/>
            <person name="Hernandez M.M."/>
            <person name="Narla N.P."/>
            <person name="Patel R.B."/>
            <person name="Porcella S.F."/>
            <person name="Nash T.E."/>
        </authorList>
    </citation>
    <scope>NUCLEOTIDE SEQUENCE [LARGE SCALE GENOMIC DNA]</scope>
    <source>
        <strain evidence="2 3">GS</strain>
    </source>
</reference>
<gene>
    <name evidence="2" type="ORF">GSB_151601</name>
</gene>